<organism evidence="3 4">
    <name type="scientific">Flavobacterium aquatile LMG 4008 = ATCC 11947</name>
    <dbReference type="NCBI Taxonomy" id="1453498"/>
    <lineage>
        <taxon>Bacteria</taxon>
        <taxon>Pseudomonadati</taxon>
        <taxon>Bacteroidota</taxon>
        <taxon>Flavobacteriia</taxon>
        <taxon>Flavobacteriales</taxon>
        <taxon>Flavobacteriaceae</taxon>
        <taxon>Flavobacterium</taxon>
    </lineage>
</organism>
<name>A0A095SU24_9FLAO</name>
<comment type="caution">
    <text evidence="3">The sequence shown here is derived from an EMBL/GenBank/DDBJ whole genome shotgun (WGS) entry which is preliminary data.</text>
</comment>
<dbReference type="Gene3D" id="3.40.50.150">
    <property type="entry name" value="Vaccinia Virus protein VP39"/>
    <property type="match status" value="1"/>
</dbReference>
<accession>A0A095SU24</accession>
<dbReference type="AlphaFoldDB" id="A0A095SU24"/>
<keyword evidence="4" id="KW-1185">Reference proteome</keyword>
<keyword evidence="1" id="KW-0808">Transferase</keyword>
<feature type="domain" description="Methyltransferase" evidence="2">
    <location>
        <begin position="51"/>
        <end position="146"/>
    </location>
</feature>
<dbReference type="InterPro" id="IPR029063">
    <property type="entry name" value="SAM-dependent_MTases_sf"/>
</dbReference>
<dbReference type="Pfam" id="PF13649">
    <property type="entry name" value="Methyltransf_25"/>
    <property type="match status" value="1"/>
</dbReference>
<dbReference type="STRING" id="1453498.LG45_07600"/>
<dbReference type="SUPFAM" id="SSF53335">
    <property type="entry name" value="S-adenosyl-L-methionine-dependent methyltransferases"/>
    <property type="match status" value="1"/>
</dbReference>
<dbReference type="RefSeq" id="WP_035125781.1">
    <property type="nucleotide sequence ID" value="NZ_JRHH01000003.1"/>
</dbReference>
<evidence type="ECO:0000256" key="1">
    <source>
        <dbReference type="ARBA" id="ARBA00022679"/>
    </source>
</evidence>
<sequence>MKIENKDFWEKQDIIATQEVLVKATNFEVFMFENARDRYHNEGEIKSVKIFGCGTGREIESIAEFFSPTKIVASDISENMIAKCKENLKQWKIDGITETVVGDAKEYNKVNNAFDLVTILNSMLTYVPNRNDRLKIFENSFQILKPKATIIGTVHNQVGSPAKTLYFKLRSLFSFILGDKVGNRTTGFNGFKVPGYYYNKRGLIRDLLTAGFKNVEVYSLEDYHALDDQFYNRKKGYNNLIFVATKP</sequence>
<reference evidence="3 4" key="1">
    <citation type="submission" date="2014-09" db="EMBL/GenBank/DDBJ databases">
        <title>Whole Genome Shotgun of Flavobacterium aquatile LMG 4008.</title>
        <authorList>
            <person name="Gale A.N."/>
            <person name="Pipes S.E."/>
            <person name="Newman J.D."/>
        </authorList>
    </citation>
    <scope>NUCLEOTIDE SEQUENCE [LARGE SCALE GENOMIC DNA]</scope>
    <source>
        <strain evidence="3 4">LMG 4008</strain>
    </source>
</reference>
<evidence type="ECO:0000313" key="3">
    <source>
        <dbReference type="EMBL" id="KGD68151.1"/>
    </source>
</evidence>
<dbReference type="OrthoDB" id="1339961at2"/>
<dbReference type="CDD" id="cd02440">
    <property type="entry name" value="AdoMet_MTases"/>
    <property type="match status" value="1"/>
</dbReference>
<dbReference type="GO" id="GO:0016740">
    <property type="term" value="F:transferase activity"/>
    <property type="evidence" value="ECO:0007669"/>
    <property type="project" value="UniProtKB-KW"/>
</dbReference>
<gene>
    <name evidence="3" type="ORF">LG45_07600</name>
</gene>
<protein>
    <recommendedName>
        <fullName evidence="2">Methyltransferase domain-containing protein</fullName>
    </recommendedName>
</protein>
<proteinExistence type="predicted"/>
<dbReference type="EMBL" id="JRHH01000003">
    <property type="protein sequence ID" value="KGD68151.1"/>
    <property type="molecule type" value="Genomic_DNA"/>
</dbReference>
<evidence type="ECO:0000259" key="2">
    <source>
        <dbReference type="Pfam" id="PF13649"/>
    </source>
</evidence>
<evidence type="ECO:0000313" key="4">
    <source>
        <dbReference type="Proteomes" id="UP000029554"/>
    </source>
</evidence>
<dbReference type="Proteomes" id="UP000029554">
    <property type="component" value="Unassembled WGS sequence"/>
</dbReference>
<dbReference type="PANTHER" id="PTHR43861">
    <property type="entry name" value="TRANS-ACONITATE 2-METHYLTRANSFERASE-RELATED"/>
    <property type="match status" value="1"/>
</dbReference>
<dbReference type="InterPro" id="IPR041698">
    <property type="entry name" value="Methyltransf_25"/>
</dbReference>